<accession>A0A7G2C2B9</accession>
<feature type="region of interest" description="Disordered" evidence="2">
    <location>
        <begin position="357"/>
        <end position="389"/>
    </location>
</feature>
<feature type="coiled-coil region" evidence="1">
    <location>
        <begin position="251"/>
        <end position="285"/>
    </location>
</feature>
<evidence type="ECO:0000256" key="1">
    <source>
        <dbReference type="SAM" id="Coils"/>
    </source>
</evidence>
<dbReference type="EMBL" id="LR877146">
    <property type="protein sequence ID" value="CAD2213880.1"/>
    <property type="molecule type" value="Genomic_DNA"/>
</dbReference>
<reference evidence="3 4" key="1">
    <citation type="submission" date="2020-08" db="EMBL/GenBank/DDBJ databases">
        <authorList>
            <person name="Newling K."/>
            <person name="Davey J."/>
            <person name="Forrester S."/>
        </authorList>
    </citation>
    <scope>NUCLEOTIDE SEQUENCE [LARGE SCALE GENOMIC DNA]</scope>
    <source>
        <strain evidence="4">Crithidia deanei Carvalho (ATCC PRA-265)</strain>
    </source>
</reference>
<evidence type="ECO:0000313" key="4">
    <source>
        <dbReference type="Proteomes" id="UP000515908"/>
    </source>
</evidence>
<sequence length="515" mass="58156">MPADMEAACRKAQEEGKKEHAIALNVNDLVAYEYLQDKSGEWSWGLATVAAVKGPRVAELYLWNPSTAPPEEEENPELATTRRQRVEVEEAAETVRRDLHEKQMSYKQGRLKYEEEVNVAMDSLRQAKEEVHSISEKDWREIRSYVKPPAIVELVIGACMVVLGEHATKWNDVLKVIRHKDFVHRVEEFDASGMSAASRRKLKKDYGNNPRFTYEAAMTGSRALGVLHRWVSAQGLLSQLSAGAKDYDLVNKDKKESIDKLAEQLDGLDKDIRKLKQEEQDILQRSNPDGKDLLLDHTGDGNKEMIRGLDDTYTFTDNLKHVLRAAILVNFGPTDTMVKELTPEEVNQLADAFVERAPPLAQEQRAEEERKKLQKELDDARRQAAEAQRQLDEMADELERLREQQPEAKEDDDDEEKPNADEVAEHIADLEDEIEKLKEQLAEAQKAMPEDAPAAAVDGKDLNKKDFSDIIDELARRSAQLKKEAETAKAALTGIDGTIGGNPRLKEVMSVVDED</sequence>
<evidence type="ECO:0008006" key="5">
    <source>
        <dbReference type="Google" id="ProtNLM"/>
    </source>
</evidence>
<dbReference type="PANTHER" id="PTHR45703:SF36">
    <property type="entry name" value="DYNEIN HEAVY CHAIN, CYTOPLASMIC"/>
    <property type="match status" value="1"/>
</dbReference>
<dbReference type="InterPro" id="IPR026983">
    <property type="entry name" value="DHC"/>
</dbReference>
<name>A0A7G2C2B9_9TRYP</name>
<feature type="region of interest" description="Disordered" evidence="2">
    <location>
        <begin position="403"/>
        <end position="426"/>
    </location>
</feature>
<dbReference type="PANTHER" id="PTHR45703">
    <property type="entry name" value="DYNEIN HEAVY CHAIN"/>
    <property type="match status" value="1"/>
</dbReference>
<evidence type="ECO:0000256" key="2">
    <source>
        <dbReference type="SAM" id="MobiDB-lite"/>
    </source>
</evidence>
<evidence type="ECO:0000313" key="3">
    <source>
        <dbReference type="EMBL" id="CAD2213880.1"/>
    </source>
</evidence>
<gene>
    <name evidence="3" type="ORF">ADEAN_000132300</name>
</gene>
<dbReference type="GO" id="GO:0007018">
    <property type="term" value="P:microtubule-based movement"/>
    <property type="evidence" value="ECO:0007669"/>
    <property type="project" value="InterPro"/>
</dbReference>
<dbReference type="GO" id="GO:0045505">
    <property type="term" value="F:dynein intermediate chain binding"/>
    <property type="evidence" value="ECO:0007669"/>
    <property type="project" value="InterPro"/>
</dbReference>
<feature type="compositionally biased region" description="Basic and acidic residues" evidence="2">
    <location>
        <begin position="417"/>
        <end position="426"/>
    </location>
</feature>
<proteinExistence type="predicted"/>
<feature type="coiled-coil region" evidence="1">
    <location>
        <begin position="78"/>
        <end position="130"/>
    </location>
</feature>
<feature type="compositionally biased region" description="Basic and acidic residues" evidence="2">
    <location>
        <begin position="364"/>
        <end position="389"/>
    </location>
</feature>
<organism evidence="3 4">
    <name type="scientific">Angomonas deanei</name>
    <dbReference type="NCBI Taxonomy" id="59799"/>
    <lineage>
        <taxon>Eukaryota</taxon>
        <taxon>Discoba</taxon>
        <taxon>Euglenozoa</taxon>
        <taxon>Kinetoplastea</taxon>
        <taxon>Metakinetoplastina</taxon>
        <taxon>Trypanosomatida</taxon>
        <taxon>Trypanosomatidae</taxon>
        <taxon>Strigomonadinae</taxon>
        <taxon>Angomonas</taxon>
    </lineage>
</organism>
<dbReference type="GO" id="GO:0051959">
    <property type="term" value="F:dynein light intermediate chain binding"/>
    <property type="evidence" value="ECO:0007669"/>
    <property type="project" value="InterPro"/>
</dbReference>
<keyword evidence="1" id="KW-0175">Coiled coil</keyword>
<dbReference type="Proteomes" id="UP000515908">
    <property type="component" value="Chromosome 02"/>
</dbReference>
<dbReference type="GO" id="GO:0030286">
    <property type="term" value="C:dynein complex"/>
    <property type="evidence" value="ECO:0007669"/>
    <property type="project" value="InterPro"/>
</dbReference>
<dbReference type="OrthoDB" id="447173at2759"/>
<dbReference type="VEuPathDB" id="TriTrypDB:ADEAN_000132300"/>
<dbReference type="Gene3D" id="1.20.920.60">
    <property type="match status" value="1"/>
</dbReference>
<protein>
    <recommendedName>
        <fullName evidence="5">Microtubule-binding stalk of dynein motor</fullName>
    </recommendedName>
</protein>
<dbReference type="AlphaFoldDB" id="A0A7G2C2B9"/>
<dbReference type="Gene3D" id="1.10.287.1490">
    <property type="match status" value="1"/>
</dbReference>
<keyword evidence="4" id="KW-1185">Reference proteome</keyword>